<evidence type="ECO:0000313" key="1">
    <source>
        <dbReference type="EMBL" id="PNX67093.1"/>
    </source>
</evidence>
<dbReference type="Proteomes" id="UP000236291">
    <property type="component" value="Unassembled WGS sequence"/>
</dbReference>
<gene>
    <name evidence="1" type="ORF">L195_g063359</name>
</gene>
<accession>A0A2K3KLH5</accession>
<evidence type="ECO:0000313" key="2">
    <source>
        <dbReference type="Proteomes" id="UP000236291"/>
    </source>
</evidence>
<protein>
    <submittedName>
        <fullName evidence="1">Uncharacterized protein</fullName>
    </submittedName>
</protein>
<name>A0A2K3KLH5_TRIPR</name>
<proteinExistence type="predicted"/>
<feature type="non-terminal residue" evidence="1">
    <location>
        <position position="14"/>
    </location>
</feature>
<reference evidence="1 2" key="1">
    <citation type="journal article" date="2014" name="Am. J. Bot.">
        <title>Genome assembly and annotation for red clover (Trifolium pratense; Fabaceae).</title>
        <authorList>
            <person name="Istvanek J."/>
            <person name="Jaros M."/>
            <person name="Krenek A."/>
            <person name="Repkova J."/>
        </authorList>
    </citation>
    <scope>NUCLEOTIDE SEQUENCE [LARGE SCALE GENOMIC DNA]</scope>
    <source>
        <strain evidence="2">cv. Tatra</strain>
        <tissue evidence="1">Young leaves</tissue>
    </source>
</reference>
<dbReference type="EMBL" id="ASHM01203851">
    <property type="protein sequence ID" value="PNX67093.1"/>
    <property type="molecule type" value="Genomic_DNA"/>
</dbReference>
<reference evidence="1 2" key="2">
    <citation type="journal article" date="2017" name="Front. Plant Sci.">
        <title>Gene Classification and Mining of Molecular Markers Useful in Red Clover (Trifolium pratense) Breeding.</title>
        <authorList>
            <person name="Istvanek J."/>
            <person name="Dluhosova J."/>
            <person name="Dluhos P."/>
            <person name="Patkova L."/>
            <person name="Nedelnik J."/>
            <person name="Repkova J."/>
        </authorList>
    </citation>
    <scope>NUCLEOTIDE SEQUENCE [LARGE SCALE GENOMIC DNA]</scope>
    <source>
        <strain evidence="2">cv. Tatra</strain>
        <tissue evidence="1">Young leaves</tissue>
    </source>
</reference>
<organism evidence="1 2">
    <name type="scientific">Trifolium pratense</name>
    <name type="common">Red clover</name>
    <dbReference type="NCBI Taxonomy" id="57577"/>
    <lineage>
        <taxon>Eukaryota</taxon>
        <taxon>Viridiplantae</taxon>
        <taxon>Streptophyta</taxon>
        <taxon>Embryophyta</taxon>
        <taxon>Tracheophyta</taxon>
        <taxon>Spermatophyta</taxon>
        <taxon>Magnoliopsida</taxon>
        <taxon>eudicotyledons</taxon>
        <taxon>Gunneridae</taxon>
        <taxon>Pentapetalae</taxon>
        <taxon>rosids</taxon>
        <taxon>fabids</taxon>
        <taxon>Fabales</taxon>
        <taxon>Fabaceae</taxon>
        <taxon>Papilionoideae</taxon>
        <taxon>50 kb inversion clade</taxon>
        <taxon>NPAAA clade</taxon>
        <taxon>Hologalegina</taxon>
        <taxon>IRL clade</taxon>
        <taxon>Trifolieae</taxon>
        <taxon>Trifolium</taxon>
    </lineage>
</organism>
<sequence length="14" mass="1751">MLYYKLHSPSVQWV</sequence>
<comment type="caution">
    <text evidence="1">The sequence shown here is derived from an EMBL/GenBank/DDBJ whole genome shotgun (WGS) entry which is preliminary data.</text>
</comment>